<evidence type="ECO:0000313" key="12">
    <source>
        <dbReference type="EMBL" id="KAG9348439.1"/>
    </source>
</evidence>
<comment type="caution">
    <text evidence="12">The sequence shown here is derived from an EMBL/GenBank/DDBJ whole genome shotgun (WGS) entry which is preliminary data.</text>
</comment>
<feature type="non-terminal residue" evidence="12">
    <location>
        <position position="157"/>
    </location>
</feature>
<evidence type="ECO:0000256" key="9">
    <source>
        <dbReference type="ARBA" id="ARBA00048679"/>
    </source>
</evidence>
<evidence type="ECO:0000313" key="13">
    <source>
        <dbReference type="Proteomes" id="UP000824540"/>
    </source>
</evidence>
<evidence type="ECO:0000256" key="2">
    <source>
        <dbReference type="ARBA" id="ARBA00012513"/>
    </source>
</evidence>
<sequence>MPSAVREMVIDGPRILGLKAPSCFGTETLSQESFYGCPPTDIFRNFYYTKKVGNYLIGKKLGEGSFAKVREGLHAMTGEKVAIKVIDKRKAKKDSYVIKNLRREGQIHQMIRHPNIAQLLDILETENSYYLVMELCPGGNLMNHIYERKCLEEWEAQ</sequence>
<comment type="similarity">
    <text evidence="1">Belongs to the protein kinase superfamily. CAMK Ser/Thr protein kinase family. SNF1 subfamily.</text>
</comment>
<dbReference type="Pfam" id="PF00069">
    <property type="entry name" value="Pkinase"/>
    <property type="match status" value="1"/>
</dbReference>
<dbReference type="GO" id="GO:0005524">
    <property type="term" value="F:ATP binding"/>
    <property type="evidence" value="ECO:0007669"/>
    <property type="project" value="UniProtKB-UniRule"/>
</dbReference>
<feature type="domain" description="Protein kinase" evidence="11">
    <location>
        <begin position="55"/>
        <end position="157"/>
    </location>
</feature>
<feature type="binding site" evidence="10">
    <location>
        <position position="84"/>
    </location>
    <ligand>
        <name>ATP</name>
        <dbReference type="ChEBI" id="CHEBI:30616"/>
    </ligand>
</feature>
<dbReference type="Gene3D" id="1.10.510.10">
    <property type="entry name" value="Transferase(Phosphotransferase) domain 1"/>
    <property type="match status" value="1"/>
</dbReference>
<proteinExistence type="inferred from homology"/>
<dbReference type="InterPro" id="IPR011009">
    <property type="entry name" value="Kinase-like_dom_sf"/>
</dbReference>
<evidence type="ECO:0000256" key="10">
    <source>
        <dbReference type="PROSITE-ProRule" id="PRU10141"/>
    </source>
</evidence>
<dbReference type="SUPFAM" id="SSF56112">
    <property type="entry name" value="Protein kinase-like (PK-like)"/>
    <property type="match status" value="1"/>
</dbReference>
<dbReference type="EC" id="2.7.11.1" evidence="2"/>
<dbReference type="GO" id="GO:0005737">
    <property type="term" value="C:cytoplasm"/>
    <property type="evidence" value="ECO:0007669"/>
    <property type="project" value="TreeGrafter"/>
</dbReference>
<dbReference type="PANTHER" id="PTHR24346">
    <property type="entry name" value="MAP/MICROTUBULE AFFINITY-REGULATING KINASE"/>
    <property type="match status" value="1"/>
</dbReference>
<dbReference type="InterPro" id="IPR000719">
    <property type="entry name" value="Prot_kinase_dom"/>
</dbReference>
<evidence type="ECO:0000256" key="6">
    <source>
        <dbReference type="ARBA" id="ARBA00022777"/>
    </source>
</evidence>
<keyword evidence="4" id="KW-0808">Transferase</keyword>
<protein>
    <recommendedName>
        <fullName evidence="2">non-specific serine/threonine protein kinase</fullName>
        <ecNumber evidence="2">2.7.11.1</ecNumber>
    </recommendedName>
</protein>
<keyword evidence="7 10" id="KW-0067">ATP-binding</keyword>
<keyword evidence="3" id="KW-0723">Serine/threonine-protein kinase</keyword>
<dbReference type="EMBL" id="JAFBMS010000011">
    <property type="protein sequence ID" value="KAG9348439.1"/>
    <property type="molecule type" value="Genomic_DNA"/>
</dbReference>
<evidence type="ECO:0000256" key="3">
    <source>
        <dbReference type="ARBA" id="ARBA00022527"/>
    </source>
</evidence>
<dbReference type="GO" id="GO:0035556">
    <property type="term" value="P:intracellular signal transduction"/>
    <property type="evidence" value="ECO:0007669"/>
    <property type="project" value="TreeGrafter"/>
</dbReference>
<evidence type="ECO:0000259" key="11">
    <source>
        <dbReference type="PROSITE" id="PS50011"/>
    </source>
</evidence>
<dbReference type="PROSITE" id="PS00107">
    <property type="entry name" value="PROTEIN_KINASE_ATP"/>
    <property type="match status" value="1"/>
</dbReference>
<dbReference type="PANTHER" id="PTHR24346:SF80">
    <property type="entry name" value="HORMONALLY UP-REGULATED NEU TUMOR-ASSOCIATED KINASE"/>
    <property type="match status" value="1"/>
</dbReference>
<comment type="catalytic activity">
    <reaction evidence="8">
        <text>L-threonyl-[protein] + ATP = O-phospho-L-threonyl-[protein] + ADP + H(+)</text>
        <dbReference type="Rhea" id="RHEA:46608"/>
        <dbReference type="Rhea" id="RHEA-COMP:11060"/>
        <dbReference type="Rhea" id="RHEA-COMP:11605"/>
        <dbReference type="ChEBI" id="CHEBI:15378"/>
        <dbReference type="ChEBI" id="CHEBI:30013"/>
        <dbReference type="ChEBI" id="CHEBI:30616"/>
        <dbReference type="ChEBI" id="CHEBI:61977"/>
        <dbReference type="ChEBI" id="CHEBI:456216"/>
        <dbReference type="EC" id="2.7.11.1"/>
    </reaction>
</comment>
<dbReference type="AlphaFoldDB" id="A0A8T2P857"/>
<keyword evidence="13" id="KW-1185">Reference proteome</keyword>
<dbReference type="FunFam" id="3.30.200.20:FF:000003">
    <property type="entry name" value="Non-specific serine/threonine protein kinase"/>
    <property type="match status" value="1"/>
</dbReference>
<reference evidence="12" key="1">
    <citation type="thesis" date="2021" institute="BYU ScholarsArchive" country="Provo, UT, USA">
        <title>Applications of and Algorithms for Genome Assembly and Genomic Analyses with an Emphasis on Marine Teleosts.</title>
        <authorList>
            <person name="Pickett B.D."/>
        </authorList>
    </citation>
    <scope>NUCLEOTIDE SEQUENCE</scope>
    <source>
        <strain evidence="12">HI-2016</strain>
    </source>
</reference>
<comment type="catalytic activity">
    <reaction evidence="9">
        <text>L-seryl-[protein] + ATP = O-phospho-L-seryl-[protein] + ADP + H(+)</text>
        <dbReference type="Rhea" id="RHEA:17989"/>
        <dbReference type="Rhea" id="RHEA-COMP:9863"/>
        <dbReference type="Rhea" id="RHEA-COMP:11604"/>
        <dbReference type="ChEBI" id="CHEBI:15378"/>
        <dbReference type="ChEBI" id="CHEBI:29999"/>
        <dbReference type="ChEBI" id="CHEBI:30616"/>
        <dbReference type="ChEBI" id="CHEBI:83421"/>
        <dbReference type="ChEBI" id="CHEBI:456216"/>
        <dbReference type="EC" id="2.7.11.1"/>
    </reaction>
</comment>
<accession>A0A8T2P857</accession>
<dbReference type="PROSITE" id="PS50011">
    <property type="entry name" value="PROTEIN_KINASE_DOM"/>
    <property type="match status" value="1"/>
</dbReference>
<dbReference type="GO" id="GO:0004674">
    <property type="term" value="F:protein serine/threonine kinase activity"/>
    <property type="evidence" value="ECO:0007669"/>
    <property type="project" value="UniProtKB-KW"/>
</dbReference>
<name>A0A8T2P857_9TELE</name>
<gene>
    <name evidence="12" type="ORF">JZ751_002174</name>
</gene>
<evidence type="ECO:0000256" key="4">
    <source>
        <dbReference type="ARBA" id="ARBA00022679"/>
    </source>
</evidence>
<keyword evidence="5 10" id="KW-0547">Nucleotide-binding</keyword>
<evidence type="ECO:0000256" key="5">
    <source>
        <dbReference type="ARBA" id="ARBA00022741"/>
    </source>
</evidence>
<dbReference type="Proteomes" id="UP000824540">
    <property type="component" value="Unassembled WGS sequence"/>
</dbReference>
<organism evidence="12 13">
    <name type="scientific">Albula glossodonta</name>
    <name type="common">roundjaw bonefish</name>
    <dbReference type="NCBI Taxonomy" id="121402"/>
    <lineage>
        <taxon>Eukaryota</taxon>
        <taxon>Metazoa</taxon>
        <taxon>Chordata</taxon>
        <taxon>Craniata</taxon>
        <taxon>Vertebrata</taxon>
        <taxon>Euteleostomi</taxon>
        <taxon>Actinopterygii</taxon>
        <taxon>Neopterygii</taxon>
        <taxon>Teleostei</taxon>
        <taxon>Albuliformes</taxon>
        <taxon>Albulidae</taxon>
        <taxon>Albula</taxon>
    </lineage>
</organism>
<keyword evidence="6" id="KW-0418">Kinase</keyword>
<dbReference type="OrthoDB" id="193931at2759"/>
<dbReference type="SMART" id="SM00220">
    <property type="entry name" value="S_TKc"/>
    <property type="match status" value="1"/>
</dbReference>
<evidence type="ECO:0000256" key="8">
    <source>
        <dbReference type="ARBA" id="ARBA00047899"/>
    </source>
</evidence>
<evidence type="ECO:0000256" key="1">
    <source>
        <dbReference type="ARBA" id="ARBA00006234"/>
    </source>
</evidence>
<dbReference type="InterPro" id="IPR017441">
    <property type="entry name" value="Protein_kinase_ATP_BS"/>
</dbReference>
<evidence type="ECO:0000256" key="7">
    <source>
        <dbReference type="ARBA" id="ARBA00022840"/>
    </source>
</evidence>